<sequence>MAGILDSIAEKYNYVIHDLADPRTADWWGVSNPMVMISITSAYLYFCKSLGPRLMANRPAFELKNTLMVYNIFQILYSCFLVYEGSAYILSKEYNLACEPIDYSDNPRALRVAAASWFYYFAKITELLDTVFFVLRKKYNQVTFLHVYHHSMMCVVIWMGVKYFPGGHTILMGYLNSIVHVIMYTYYFISGLGPEYQKYVWWKKHVTIIQLVQFLIVFAHNAAVFFYECSFPRPINFLCMLNSSAFIYMFGKFYINSYKKKNNESKTVLNTKKVTPISNKVNGSYGRRKLEEKTR</sequence>
<name>A0ACC2R3J1_9NEOP</name>
<comment type="caution">
    <text evidence="1">The sequence shown here is derived from an EMBL/GenBank/DDBJ whole genome shotgun (WGS) entry which is preliminary data.</text>
</comment>
<organism evidence="1 2">
    <name type="scientific">Mythimna loreyi</name>
    <dbReference type="NCBI Taxonomy" id="667449"/>
    <lineage>
        <taxon>Eukaryota</taxon>
        <taxon>Metazoa</taxon>
        <taxon>Ecdysozoa</taxon>
        <taxon>Arthropoda</taxon>
        <taxon>Hexapoda</taxon>
        <taxon>Insecta</taxon>
        <taxon>Pterygota</taxon>
        <taxon>Neoptera</taxon>
        <taxon>Endopterygota</taxon>
        <taxon>Lepidoptera</taxon>
        <taxon>Glossata</taxon>
        <taxon>Ditrysia</taxon>
        <taxon>Noctuoidea</taxon>
        <taxon>Noctuidae</taxon>
        <taxon>Noctuinae</taxon>
        <taxon>Hadenini</taxon>
        <taxon>Mythimna</taxon>
    </lineage>
</organism>
<evidence type="ECO:0000313" key="2">
    <source>
        <dbReference type="Proteomes" id="UP001231649"/>
    </source>
</evidence>
<proteinExistence type="predicted"/>
<dbReference type="EMBL" id="CM056782">
    <property type="protein sequence ID" value="KAJ8732298.1"/>
    <property type="molecule type" value="Genomic_DNA"/>
</dbReference>
<protein>
    <submittedName>
        <fullName evidence="1">Uncharacterized protein</fullName>
    </submittedName>
</protein>
<keyword evidence="2" id="KW-1185">Reference proteome</keyword>
<reference evidence="1" key="1">
    <citation type="submission" date="2023-03" db="EMBL/GenBank/DDBJ databases">
        <title>Chromosome-level genomes of two armyworms, Mythimna separata and Mythimna loreyi, provide insights into the biosynthesis and reception of sex pheromones.</title>
        <authorList>
            <person name="Zhao H."/>
        </authorList>
    </citation>
    <scope>NUCLEOTIDE SEQUENCE</scope>
    <source>
        <strain evidence="1">BeijingLab</strain>
    </source>
</reference>
<gene>
    <name evidence="1" type="ORF">PYW08_015028</name>
</gene>
<dbReference type="Proteomes" id="UP001231649">
    <property type="component" value="Chromosome 6"/>
</dbReference>
<evidence type="ECO:0000313" key="1">
    <source>
        <dbReference type="EMBL" id="KAJ8732298.1"/>
    </source>
</evidence>
<accession>A0ACC2R3J1</accession>